<gene>
    <name evidence="5" type="primary">LOC108558226</name>
</gene>
<keyword evidence="3" id="KW-0732">Signal</keyword>
<feature type="chain" id="PRO_5046726052" evidence="3">
    <location>
        <begin position="20"/>
        <end position="176"/>
    </location>
</feature>
<keyword evidence="4" id="KW-1185">Reference proteome</keyword>
<keyword evidence="2" id="KW-0472">Membrane</keyword>
<evidence type="ECO:0000313" key="5">
    <source>
        <dbReference type="RefSeq" id="XP_017770556.1"/>
    </source>
</evidence>
<dbReference type="PANTHER" id="PTHR21879:SF6">
    <property type="entry name" value="OSIRIS 19, ISOFORM A"/>
    <property type="match status" value="1"/>
</dbReference>
<accession>A0ABM1M7K6</accession>
<feature type="transmembrane region" description="Helical" evidence="2">
    <location>
        <begin position="115"/>
        <end position="132"/>
    </location>
</feature>
<dbReference type="Proteomes" id="UP000695000">
    <property type="component" value="Unplaced"/>
</dbReference>
<dbReference type="Pfam" id="PF07898">
    <property type="entry name" value="DUF1676"/>
    <property type="match status" value="1"/>
</dbReference>
<dbReference type="InterPro" id="IPR012464">
    <property type="entry name" value="DUF1676"/>
</dbReference>
<reference evidence="5" key="1">
    <citation type="submission" date="2025-08" db="UniProtKB">
        <authorList>
            <consortium name="RefSeq"/>
        </authorList>
    </citation>
    <scope>IDENTIFICATION</scope>
    <source>
        <tissue evidence="5">Whole Larva</tissue>
    </source>
</reference>
<name>A0ABM1M7K6_NICVS</name>
<dbReference type="RefSeq" id="XP_017770556.1">
    <property type="nucleotide sequence ID" value="XM_017915067.1"/>
</dbReference>
<keyword evidence="2" id="KW-0812">Transmembrane</keyword>
<evidence type="ECO:0000256" key="3">
    <source>
        <dbReference type="SAM" id="SignalP"/>
    </source>
</evidence>
<dbReference type="GeneID" id="108558226"/>
<organism evidence="4 5">
    <name type="scientific">Nicrophorus vespilloides</name>
    <name type="common">Boreal carrion beetle</name>
    <dbReference type="NCBI Taxonomy" id="110193"/>
    <lineage>
        <taxon>Eukaryota</taxon>
        <taxon>Metazoa</taxon>
        <taxon>Ecdysozoa</taxon>
        <taxon>Arthropoda</taxon>
        <taxon>Hexapoda</taxon>
        <taxon>Insecta</taxon>
        <taxon>Pterygota</taxon>
        <taxon>Neoptera</taxon>
        <taxon>Endopterygota</taxon>
        <taxon>Coleoptera</taxon>
        <taxon>Polyphaga</taxon>
        <taxon>Staphyliniformia</taxon>
        <taxon>Silphidae</taxon>
        <taxon>Nicrophorinae</taxon>
        <taxon>Nicrophorus</taxon>
    </lineage>
</organism>
<feature type="transmembrane region" description="Helical" evidence="2">
    <location>
        <begin position="85"/>
        <end position="108"/>
    </location>
</feature>
<dbReference type="PROSITE" id="PS51257">
    <property type="entry name" value="PROKAR_LIPOPROTEIN"/>
    <property type="match status" value="1"/>
</dbReference>
<proteinExistence type="predicted"/>
<evidence type="ECO:0000313" key="4">
    <source>
        <dbReference type="Proteomes" id="UP000695000"/>
    </source>
</evidence>
<feature type="signal peptide" evidence="3">
    <location>
        <begin position="1"/>
        <end position="19"/>
    </location>
</feature>
<keyword evidence="2" id="KW-1133">Transmembrane helix</keyword>
<dbReference type="PANTHER" id="PTHR21879">
    <property type="entry name" value="FI03362P-RELATED-RELATED"/>
    <property type="match status" value="1"/>
</dbReference>
<feature type="region of interest" description="Disordered" evidence="1">
    <location>
        <begin position="154"/>
        <end position="176"/>
    </location>
</feature>
<sequence>MSPIKVLATLVLFVAISCASPIQETNTIEDTLAHYIQNQEINFDLPAVGSAVSLSARNLDDDEVDVKVKLSTGAEARKSSKLKKIFAPILILVILKAITLIPLALGLLSLKTWNALQLAFVTFIISISLGVYELCKKIAADHVPPVITHSAPWRSRSMDDDEEEEAQKMAYSAYAN</sequence>
<evidence type="ECO:0000256" key="1">
    <source>
        <dbReference type="SAM" id="MobiDB-lite"/>
    </source>
</evidence>
<evidence type="ECO:0000256" key="2">
    <source>
        <dbReference type="SAM" id="Phobius"/>
    </source>
</evidence>
<protein>
    <submittedName>
        <fullName evidence="5">Uncharacterized protein LOC108558226</fullName>
    </submittedName>
</protein>